<evidence type="ECO:0000259" key="1">
    <source>
        <dbReference type="Pfam" id="PF20157"/>
    </source>
</evidence>
<dbReference type="InterPro" id="IPR045376">
    <property type="entry name" value="Maf_N"/>
</dbReference>
<protein>
    <recommendedName>
        <fullName evidence="1">Glycosyltransferase Maf N-terminal domain-containing protein</fullName>
    </recommendedName>
</protein>
<sequence length="196" mass="23384">MYLYDNKLKVFEVINKVSKIYNKNLQEIKKISIDIYRQLKKEKGETSVKIKLNKSGQKNIIKIHNDSEYLVHSNYDVKLQSKVICDYAHQDDNEVIVVFGMGLGYEVHEIIKKAPKKKYIIIEPEFDIFKLMVENIDFTKYLNGNYDIKFIIREQSEFICNDLMTKLNEINSWNIKFIILPYHRYIHKNIIDNVLK</sequence>
<evidence type="ECO:0000313" key="2">
    <source>
        <dbReference type="EMBL" id="ETJ19575.1"/>
    </source>
</evidence>
<proteinExistence type="predicted"/>
<dbReference type="AlphaFoldDB" id="W1WR47"/>
<feature type="non-terminal residue" evidence="2">
    <location>
        <position position="196"/>
    </location>
</feature>
<feature type="domain" description="Glycosyltransferase Maf N-terminal" evidence="1">
    <location>
        <begin position="89"/>
        <end position="179"/>
    </location>
</feature>
<organism evidence="2">
    <name type="scientific">human gut metagenome</name>
    <dbReference type="NCBI Taxonomy" id="408170"/>
    <lineage>
        <taxon>unclassified sequences</taxon>
        <taxon>metagenomes</taxon>
        <taxon>organismal metagenomes</taxon>
    </lineage>
</organism>
<dbReference type="Pfam" id="PF20157">
    <property type="entry name" value="Maf_flag10_N"/>
    <property type="match status" value="1"/>
</dbReference>
<dbReference type="EMBL" id="AZMM01018499">
    <property type="protein sequence ID" value="ETJ19575.1"/>
    <property type="molecule type" value="Genomic_DNA"/>
</dbReference>
<gene>
    <name evidence="2" type="ORF">Q604_UNBC18499G0013</name>
</gene>
<comment type="caution">
    <text evidence="2">The sequence shown here is derived from an EMBL/GenBank/DDBJ whole genome shotgun (WGS) entry which is preliminary data.</text>
</comment>
<name>W1WR47_9ZZZZ</name>
<accession>W1WR47</accession>
<reference evidence="2" key="1">
    <citation type="submission" date="2013-12" db="EMBL/GenBank/DDBJ databases">
        <title>A Varibaculum cambriense genome reconstructed from a premature infant gut community with otherwise low bacterial novelty that shifts toward anaerobic metabolism during the third week of life.</title>
        <authorList>
            <person name="Brown C.T."/>
            <person name="Sharon I."/>
            <person name="Thomas B.C."/>
            <person name="Castelle C.J."/>
            <person name="Morowitz M.J."/>
            <person name="Banfield J.F."/>
        </authorList>
    </citation>
    <scope>NUCLEOTIDE SEQUENCE</scope>
</reference>